<reference evidence="2" key="2">
    <citation type="submission" date="2022-01" db="EMBL/GenBank/DDBJ databases">
        <authorList>
            <person name="Yamashiro T."/>
            <person name="Shiraishi A."/>
            <person name="Satake H."/>
            <person name="Nakayama K."/>
        </authorList>
    </citation>
    <scope>NUCLEOTIDE SEQUENCE</scope>
</reference>
<evidence type="ECO:0000313" key="3">
    <source>
        <dbReference type="Proteomes" id="UP001151760"/>
    </source>
</evidence>
<proteinExistence type="predicted"/>
<feature type="region of interest" description="Disordered" evidence="1">
    <location>
        <begin position="332"/>
        <end position="366"/>
    </location>
</feature>
<sequence length="551" mass="62512">MYPVRREFRGIKARGLEYGRYGVLTEVNTAYRGLLRVGTTFDIFQNILLLYLEYGVLDCSGYGVLHLVLSWSLVKCRHRYAVSSWMDTAYWMSESVFFIFLCLSSRMLTLFDVIKVDETQSTRLRYQTLTKNKGNTSSEVEPDHETLQLTTLVDIQAYLLSEDELAHESDEEEPGPSHSPETQALDSNSLSPDLKRFDNTLPLIERQLVKYLRKASIEGYYEENIDHREQTDKLVQATIDSLDKTATNKVNLLKPLNGVTETLKVVQDAVMDDPALNKKVIKATEAYTKNSSSLTELLSLAAINLISLLIGMTPSEINPLMTEILSAFKGENDTQADTDKPPSHTEGEHVSMEDDKGKEEPTREVTLIESSPKPPLIDPILEIPISQREGKAIATDDQPKLTEEQIKAHMNKEEQIKKAAKEAKMFKMTKIELIEVVQEEAEKIRLDPKTIICAKAGRKRKHMELEPEIKVLGLECNRSLPEGVPFVNNMVIEEPEYEIFFTDVFGDQALKRWNDIHKVGVDSLVSYLVMASTIKTLKNARFCLKLKKIDC</sequence>
<reference evidence="2" key="1">
    <citation type="journal article" date="2022" name="Int. J. Mol. Sci.">
        <title>Draft Genome of Tanacetum Coccineum: Genomic Comparison of Closely Related Tanacetum-Family Plants.</title>
        <authorList>
            <person name="Yamashiro T."/>
            <person name="Shiraishi A."/>
            <person name="Nakayama K."/>
            <person name="Satake H."/>
        </authorList>
    </citation>
    <scope>NUCLEOTIDE SEQUENCE</scope>
</reference>
<protein>
    <submittedName>
        <fullName evidence="2">Uncharacterized protein</fullName>
    </submittedName>
</protein>
<name>A0ABQ4WCN6_9ASTR</name>
<organism evidence="2 3">
    <name type="scientific">Tanacetum coccineum</name>
    <dbReference type="NCBI Taxonomy" id="301880"/>
    <lineage>
        <taxon>Eukaryota</taxon>
        <taxon>Viridiplantae</taxon>
        <taxon>Streptophyta</taxon>
        <taxon>Embryophyta</taxon>
        <taxon>Tracheophyta</taxon>
        <taxon>Spermatophyta</taxon>
        <taxon>Magnoliopsida</taxon>
        <taxon>eudicotyledons</taxon>
        <taxon>Gunneridae</taxon>
        <taxon>Pentapetalae</taxon>
        <taxon>asterids</taxon>
        <taxon>campanulids</taxon>
        <taxon>Asterales</taxon>
        <taxon>Asteraceae</taxon>
        <taxon>Asteroideae</taxon>
        <taxon>Anthemideae</taxon>
        <taxon>Anthemidinae</taxon>
        <taxon>Tanacetum</taxon>
    </lineage>
</organism>
<dbReference type="EMBL" id="BQNB010008527">
    <property type="protein sequence ID" value="GJS50590.1"/>
    <property type="molecule type" value="Genomic_DNA"/>
</dbReference>
<feature type="compositionally biased region" description="Polar residues" evidence="1">
    <location>
        <begin position="179"/>
        <end position="191"/>
    </location>
</feature>
<gene>
    <name evidence="2" type="ORF">Tco_0623952</name>
</gene>
<keyword evidence="3" id="KW-1185">Reference proteome</keyword>
<comment type="caution">
    <text evidence="2">The sequence shown here is derived from an EMBL/GenBank/DDBJ whole genome shotgun (WGS) entry which is preliminary data.</text>
</comment>
<evidence type="ECO:0000313" key="2">
    <source>
        <dbReference type="EMBL" id="GJS50590.1"/>
    </source>
</evidence>
<dbReference type="Proteomes" id="UP001151760">
    <property type="component" value="Unassembled WGS sequence"/>
</dbReference>
<feature type="compositionally biased region" description="Basic and acidic residues" evidence="1">
    <location>
        <begin position="337"/>
        <end position="363"/>
    </location>
</feature>
<feature type="region of interest" description="Disordered" evidence="1">
    <location>
        <begin position="165"/>
        <end position="191"/>
    </location>
</feature>
<accession>A0ABQ4WCN6</accession>
<evidence type="ECO:0000256" key="1">
    <source>
        <dbReference type="SAM" id="MobiDB-lite"/>
    </source>
</evidence>
<feature type="compositionally biased region" description="Acidic residues" evidence="1">
    <location>
        <begin position="165"/>
        <end position="174"/>
    </location>
</feature>